<evidence type="ECO:0000313" key="2">
    <source>
        <dbReference type="Proteomes" id="UP001218218"/>
    </source>
</evidence>
<gene>
    <name evidence="1" type="ORF">DFH08DRAFT_1044507</name>
</gene>
<dbReference type="AlphaFoldDB" id="A0AAD7ECW0"/>
<organism evidence="1 2">
    <name type="scientific">Mycena albidolilacea</name>
    <dbReference type="NCBI Taxonomy" id="1033008"/>
    <lineage>
        <taxon>Eukaryota</taxon>
        <taxon>Fungi</taxon>
        <taxon>Dikarya</taxon>
        <taxon>Basidiomycota</taxon>
        <taxon>Agaricomycotina</taxon>
        <taxon>Agaricomycetes</taxon>
        <taxon>Agaricomycetidae</taxon>
        <taxon>Agaricales</taxon>
        <taxon>Marasmiineae</taxon>
        <taxon>Mycenaceae</taxon>
        <taxon>Mycena</taxon>
    </lineage>
</organism>
<keyword evidence="2" id="KW-1185">Reference proteome</keyword>
<proteinExistence type="predicted"/>
<protein>
    <submittedName>
        <fullName evidence="1">Uncharacterized protein</fullName>
    </submittedName>
</protein>
<evidence type="ECO:0000313" key="1">
    <source>
        <dbReference type="EMBL" id="KAJ7312447.1"/>
    </source>
</evidence>
<comment type="caution">
    <text evidence="1">The sequence shown here is derived from an EMBL/GenBank/DDBJ whole genome shotgun (WGS) entry which is preliminary data.</text>
</comment>
<dbReference type="EMBL" id="JARIHO010000072">
    <property type="protein sequence ID" value="KAJ7312447.1"/>
    <property type="molecule type" value="Genomic_DNA"/>
</dbReference>
<sequence length="342" mass="38904">MDEFCCWTVSGTRNTVIFQESSSLTSIYPKGFDISVASGTRYSALLNSNEPPDESEFPFVRSVMAKTEVSLAGLDAEIANLRGIQRYSPRFEGYLQNCFVKYFRGRCLYSKALGKWATASDRAHGWLPRSAVVGERAQLGYSQTFRIHFYPSQEMNFRPQLEMLKLLLEHSSRWEELSLGLTAEMIPSLVGLRDRIPSLRRLWIQWSTVEDQTGVHSIDCFQTAPSLVDTSIFNEYRFVPVLLPVHQLTRYDIDCQLEGHIRVLKQTPNVIKARIDIAFDKEAWPDSLEIVDLLRLRRLYISSAGALKYFKVPALEELALGNSGEDTPSHFLSLLDRSSCSL</sequence>
<accession>A0AAD7ECW0</accession>
<reference evidence="1" key="1">
    <citation type="submission" date="2023-03" db="EMBL/GenBank/DDBJ databases">
        <title>Massive genome expansion in bonnet fungi (Mycena s.s.) driven by repeated elements and novel gene families across ecological guilds.</title>
        <authorList>
            <consortium name="Lawrence Berkeley National Laboratory"/>
            <person name="Harder C.B."/>
            <person name="Miyauchi S."/>
            <person name="Viragh M."/>
            <person name="Kuo A."/>
            <person name="Thoen E."/>
            <person name="Andreopoulos B."/>
            <person name="Lu D."/>
            <person name="Skrede I."/>
            <person name="Drula E."/>
            <person name="Henrissat B."/>
            <person name="Morin E."/>
            <person name="Kohler A."/>
            <person name="Barry K."/>
            <person name="LaButti K."/>
            <person name="Morin E."/>
            <person name="Salamov A."/>
            <person name="Lipzen A."/>
            <person name="Mereny Z."/>
            <person name="Hegedus B."/>
            <person name="Baldrian P."/>
            <person name="Stursova M."/>
            <person name="Weitz H."/>
            <person name="Taylor A."/>
            <person name="Grigoriev I.V."/>
            <person name="Nagy L.G."/>
            <person name="Martin F."/>
            <person name="Kauserud H."/>
        </authorList>
    </citation>
    <scope>NUCLEOTIDE SEQUENCE</scope>
    <source>
        <strain evidence="1">CBHHK002</strain>
    </source>
</reference>
<name>A0AAD7ECW0_9AGAR</name>
<dbReference type="Proteomes" id="UP001218218">
    <property type="component" value="Unassembled WGS sequence"/>
</dbReference>